<dbReference type="EMBL" id="EQ973774">
    <property type="protein sequence ID" value="EEF50843.1"/>
    <property type="molecule type" value="Genomic_DNA"/>
</dbReference>
<reference evidence="9" key="1">
    <citation type="journal article" date="2010" name="Nat. Biotechnol.">
        <title>Draft genome sequence of the oilseed species Ricinus communis.</title>
        <authorList>
            <person name="Chan A.P."/>
            <person name="Crabtree J."/>
            <person name="Zhao Q."/>
            <person name="Lorenzi H."/>
            <person name="Orvis J."/>
            <person name="Puiu D."/>
            <person name="Melake-Berhan A."/>
            <person name="Jones K.M."/>
            <person name="Redman J."/>
            <person name="Chen G."/>
            <person name="Cahoon E.B."/>
            <person name="Gedil M."/>
            <person name="Stanke M."/>
            <person name="Haas B.J."/>
            <person name="Wortman J.R."/>
            <person name="Fraser-Liggett C.M."/>
            <person name="Ravel J."/>
            <person name="Rabinowicz P.D."/>
        </authorList>
    </citation>
    <scope>NUCLEOTIDE SEQUENCE [LARGE SCALE GENOMIC DNA]</scope>
    <source>
        <strain evidence="9">cv. Hale</strain>
    </source>
</reference>
<evidence type="ECO:0000256" key="5">
    <source>
        <dbReference type="ARBA" id="ARBA00023136"/>
    </source>
</evidence>
<dbReference type="GO" id="GO:0016020">
    <property type="term" value="C:membrane"/>
    <property type="evidence" value="ECO:0007669"/>
    <property type="project" value="UniProtKB-SubCell"/>
</dbReference>
<keyword evidence="3 6" id="KW-0812">Transmembrane</keyword>
<dbReference type="InParanoid" id="B9RBC2"/>
<dbReference type="GO" id="GO:0055085">
    <property type="term" value="P:transmembrane transport"/>
    <property type="evidence" value="ECO:0007669"/>
    <property type="project" value="InterPro"/>
</dbReference>
<feature type="transmembrane region" description="Helical" evidence="6">
    <location>
        <begin position="12"/>
        <end position="36"/>
    </location>
</feature>
<dbReference type="Pfam" id="PF00324">
    <property type="entry name" value="AA_permease"/>
    <property type="match status" value="1"/>
</dbReference>
<evidence type="ECO:0000259" key="7">
    <source>
        <dbReference type="Pfam" id="PF00324"/>
    </source>
</evidence>
<evidence type="ECO:0000256" key="4">
    <source>
        <dbReference type="ARBA" id="ARBA00022989"/>
    </source>
</evidence>
<evidence type="ECO:0000256" key="1">
    <source>
        <dbReference type="ARBA" id="ARBA00004141"/>
    </source>
</evidence>
<dbReference type="PANTHER" id="PTHR43243:SF67">
    <property type="entry name" value="CATIONIC AMINO ACID TRANSPORTER C-TERMINAL DOMAIN-CONTAINING PROTEIN"/>
    <property type="match status" value="1"/>
</dbReference>
<evidence type="ECO:0000256" key="3">
    <source>
        <dbReference type="ARBA" id="ARBA00022692"/>
    </source>
</evidence>
<accession>B9RBC2</accession>
<evidence type="ECO:0000313" key="9">
    <source>
        <dbReference type="Proteomes" id="UP000008311"/>
    </source>
</evidence>
<evidence type="ECO:0000256" key="6">
    <source>
        <dbReference type="SAM" id="Phobius"/>
    </source>
</evidence>
<dbReference type="Gene3D" id="1.20.1740.10">
    <property type="entry name" value="Amino acid/polyamine transporter I"/>
    <property type="match status" value="1"/>
</dbReference>
<keyword evidence="5 6" id="KW-0472">Membrane</keyword>
<dbReference type="InterPro" id="IPR004841">
    <property type="entry name" value="AA-permease/SLC12A_dom"/>
</dbReference>
<sequence>MAEETKNPARDIPIGLVGSMIVVALAYCLLAAVLCLMVPYRQIDHDAAFSVALVCRYELVQVRSCLGCAARYDHCYACQSSRPSSLSYTHCSYSYDAAMVHSFNEKTGTPVNATVVMIIATAIVAFFTKMDILANLLSISTLFIFMLVAVALLVRRYYVTGEFHQTDYVLNNPNAFAMHADHSAQPHTTDW</sequence>
<keyword evidence="9" id="KW-1185">Reference proteome</keyword>
<keyword evidence="4 6" id="KW-1133">Transmembrane helix</keyword>
<dbReference type="PANTHER" id="PTHR43243">
    <property type="entry name" value="INNER MEMBRANE TRANSPORTER YGJI-RELATED"/>
    <property type="match status" value="1"/>
</dbReference>
<feature type="transmembrane region" description="Helical" evidence="6">
    <location>
        <begin position="133"/>
        <end position="154"/>
    </location>
</feature>
<evidence type="ECO:0000313" key="8">
    <source>
        <dbReference type="EMBL" id="EEF50843.1"/>
    </source>
</evidence>
<comment type="subcellular location">
    <subcellularLocation>
        <location evidence="1">Membrane</location>
        <topology evidence="1">Multi-pass membrane protein</topology>
    </subcellularLocation>
</comment>
<dbReference type="AlphaFoldDB" id="B9RBC2"/>
<dbReference type="eggNOG" id="KOG1286">
    <property type="taxonomic scope" value="Eukaryota"/>
</dbReference>
<name>B9RBC2_RICCO</name>
<feature type="domain" description="Amino acid permease/ SLC12A" evidence="7">
    <location>
        <begin position="1"/>
        <end position="156"/>
    </location>
</feature>
<gene>
    <name evidence="8" type="ORF">RCOM_1674100</name>
</gene>
<proteinExistence type="inferred from homology"/>
<comment type="similarity">
    <text evidence="2">Belongs to the amino acid-polyamine-organocation (APC) superfamily. Cationic amino acid transporter (CAT) (TC 2.A.3.3) family.</text>
</comment>
<evidence type="ECO:0000256" key="2">
    <source>
        <dbReference type="ARBA" id="ARBA00008572"/>
    </source>
</evidence>
<feature type="transmembrane region" description="Helical" evidence="6">
    <location>
        <begin position="109"/>
        <end position="127"/>
    </location>
</feature>
<dbReference type="Proteomes" id="UP000008311">
    <property type="component" value="Unassembled WGS sequence"/>
</dbReference>
<protein>
    <submittedName>
        <fullName evidence="8">Cationic amino acid transporter, putative</fullName>
    </submittedName>
</protein>
<dbReference type="STRING" id="3988.B9RBC2"/>
<organism evidence="8 9">
    <name type="scientific">Ricinus communis</name>
    <name type="common">Castor bean</name>
    <dbReference type="NCBI Taxonomy" id="3988"/>
    <lineage>
        <taxon>Eukaryota</taxon>
        <taxon>Viridiplantae</taxon>
        <taxon>Streptophyta</taxon>
        <taxon>Embryophyta</taxon>
        <taxon>Tracheophyta</taxon>
        <taxon>Spermatophyta</taxon>
        <taxon>Magnoliopsida</taxon>
        <taxon>eudicotyledons</taxon>
        <taxon>Gunneridae</taxon>
        <taxon>Pentapetalae</taxon>
        <taxon>rosids</taxon>
        <taxon>fabids</taxon>
        <taxon>Malpighiales</taxon>
        <taxon>Euphorbiaceae</taxon>
        <taxon>Acalyphoideae</taxon>
        <taxon>Acalypheae</taxon>
        <taxon>Ricinus</taxon>
    </lineage>
</organism>